<dbReference type="InterPro" id="IPR003265">
    <property type="entry name" value="HhH-GPD_domain"/>
</dbReference>
<evidence type="ECO:0000256" key="1">
    <source>
        <dbReference type="ARBA" id="ARBA00000086"/>
    </source>
</evidence>
<dbReference type="Pfam" id="PF00730">
    <property type="entry name" value="HhH-GPD"/>
    <property type="match status" value="1"/>
</dbReference>
<dbReference type="GO" id="GO:0008725">
    <property type="term" value="F:DNA-3-methyladenine glycosylase activity"/>
    <property type="evidence" value="ECO:0007669"/>
    <property type="project" value="TreeGrafter"/>
</dbReference>
<dbReference type="Proteomes" id="UP000319619">
    <property type="component" value="Unassembled WGS sequence"/>
</dbReference>
<dbReference type="GO" id="GO:0005737">
    <property type="term" value="C:cytoplasm"/>
    <property type="evidence" value="ECO:0007669"/>
    <property type="project" value="TreeGrafter"/>
</dbReference>
<dbReference type="Gene3D" id="1.10.340.30">
    <property type="entry name" value="Hypothetical protein, domain 2"/>
    <property type="match status" value="1"/>
</dbReference>
<dbReference type="GO" id="GO:0032131">
    <property type="term" value="F:alkylated DNA binding"/>
    <property type="evidence" value="ECO:0007669"/>
    <property type="project" value="TreeGrafter"/>
</dbReference>
<reference evidence="6 7" key="1">
    <citation type="submission" date="2017-06" db="EMBL/GenBank/DDBJ databases">
        <title>Novel microbial phyla capable of carbon fixation and sulfur reduction in deep-sea sediments.</title>
        <authorList>
            <person name="Huang J."/>
            <person name="Baker B."/>
            <person name="Wang Y."/>
        </authorList>
    </citation>
    <scope>NUCLEOTIDE SEQUENCE [LARGE SCALE GENOMIC DNA]</scope>
    <source>
        <strain evidence="6">B3_LCP</strain>
    </source>
</reference>
<name>A0A532UW77_UNCL8</name>
<dbReference type="GO" id="GO:0032993">
    <property type="term" value="C:protein-DNA complex"/>
    <property type="evidence" value="ECO:0007669"/>
    <property type="project" value="TreeGrafter"/>
</dbReference>
<dbReference type="PANTHER" id="PTHR43003">
    <property type="entry name" value="DNA-3-METHYLADENINE GLYCOSYLASE"/>
    <property type="match status" value="1"/>
</dbReference>
<dbReference type="InterPro" id="IPR051912">
    <property type="entry name" value="Alkylbase_DNA_Glycosylase/TA"/>
</dbReference>
<proteinExistence type="predicted"/>
<dbReference type="EC" id="3.2.2.21" evidence="2"/>
<feature type="domain" description="HhH-GPD" evidence="5">
    <location>
        <begin position="136"/>
        <end position="299"/>
    </location>
</feature>
<dbReference type="InterPro" id="IPR037046">
    <property type="entry name" value="AlkA_N_sf"/>
</dbReference>
<dbReference type="SMART" id="SM00478">
    <property type="entry name" value="ENDO3c"/>
    <property type="match status" value="1"/>
</dbReference>
<dbReference type="Gene3D" id="3.30.310.20">
    <property type="entry name" value="DNA-3-methyladenine glycosylase AlkA, N-terminal domain"/>
    <property type="match status" value="1"/>
</dbReference>
<evidence type="ECO:0000313" key="6">
    <source>
        <dbReference type="EMBL" id="TKJ39037.1"/>
    </source>
</evidence>
<protein>
    <recommendedName>
        <fullName evidence="2">DNA-3-methyladenine glycosylase II</fullName>
        <ecNumber evidence="2">3.2.2.21</ecNumber>
    </recommendedName>
</protein>
<evidence type="ECO:0000259" key="5">
    <source>
        <dbReference type="SMART" id="SM00478"/>
    </source>
</evidence>
<evidence type="ECO:0000313" key="7">
    <source>
        <dbReference type="Proteomes" id="UP000319619"/>
    </source>
</evidence>
<keyword evidence="3" id="KW-0227">DNA damage</keyword>
<dbReference type="PANTHER" id="PTHR43003:SF5">
    <property type="entry name" value="DNA-3-METHYLADENINE GLYCOSYLASE"/>
    <property type="match status" value="1"/>
</dbReference>
<dbReference type="InterPro" id="IPR011257">
    <property type="entry name" value="DNA_glycosylase"/>
</dbReference>
<evidence type="ECO:0000256" key="4">
    <source>
        <dbReference type="ARBA" id="ARBA00023204"/>
    </source>
</evidence>
<dbReference type="GO" id="GO:0006285">
    <property type="term" value="P:base-excision repair, AP site formation"/>
    <property type="evidence" value="ECO:0007669"/>
    <property type="project" value="TreeGrafter"/>
</dbReference>
<dbReference type="GO" id="GO:0043916">
    <property type="term" value="F:DNA-7-methylguanine glycosylase activity"/>
    <property type="evidence" value="ECO:0007669"/>
    <property type="project" value="TreeGrafter"/>
</dbReference>
<dbReference type="Gene3D" id="1.10.1670.10">
    <property type="entry name" value="Helix-hairpin-Helix base-excision DNA repair enzymes (C-terminal)"/>
    <property type="match status" value="1"/>
</dbReference>
<evidence type="ECO:0000256" key="3">
    <source>
        <dbReference type="ARBA" id="ARBA00022763"/>
    </source>
</evidence>
<accession>A0A532UW77</accession>
<keyword evidence="4" id="KW-0234">DNA repair</keyword>
<dbReference type="EMBL" id="NJBN01000008">
    <property type="protein sequence ID" value="TKJ39037.1"/>
    <property type="molecule type" value="Genomic_DNA"/>
</dbReference>
<dbReference type="AlphaFoldDB" id="A0A532UW77"/>
<sequence length="299" mass="34308">MRKEILLSPTSPYDFDLSFAYLSPNRPDPIVHFDGKVFRRVWPMNNGSSCLISIESKGTVERPQLGLTMEAPELTAEDLTSCEAQIRKAFCLDLDLLDFYEMVKSDPTLHAICLKNRGLRPVLEPDLFETITWAIIGQQVNLRFACQVKEGMLKRFARRWNVDGHTFYHYPMPAEICGLDPDEWREFKCSRRKAEYIIGLAEKIQDGFDLEALGKLPDAEVARELVKMRGIGPWTAEYALIRGLGRWDTLPVGDAGLLNGVKRAYGLSRKPTEDELLKIAENWRPYRGLATYYLWWGEK</sequence>
<dbReference type="InterPro" id="IPR023170">
    <property type="entry name" value="HhH_base_excis_C"/>
</dbReference>
<gene>
    <name evidence="6" type="ORF">CEE37_11470</name>
</gene>
<comment type="catalytic activity">
    <reaction evidence="1">
        <text>Hydrolysis of alkylated DNA, releasing 3-methyladenine, 3-methylguanine, 7-methylguanine and 7-methyladenine.</text>
        <dbReference type="EC" id="3.2.2.21"/>
    </reaction>
</comment>
<organism evidence="6 7">
    <name type="scientific">candidate division LCP-89 bacterium B3_LCP</name>
    <dbReference type="NCBI Taxonomy" id="2012998"/>
    <lineage>
        <taxon>Bacteria</taxon>
        <taxon>Pseudomonadati</taxon>
        <taxon>Bacteria division LCP-89</taxon>
    </lineage>
</organism>
<dbReference type="GO" id="GO:0006307">
    <property type="term" value="P:DNA alkylation repair"/>
    <property type="evidence" value="ECO:0007669"/>
    <property type="project" value="TreeGrafter"/>
</dbReference>
<comment type="caution">
    <text evidence="6">The sequence shown here is derived from an EMBL/GenBank/DDBJ whole genome shotgun (WGS) entry which is preliminary data.</text>
</comment>
<dbReference type="SUPFAM" id="SSF48150">
    <property type="entry name" value="DNA-glycosylase"/>
    <property type="match status" value="1"/>
</dbReference>
<evidence type="ECO:0000256" key="2">
    <source>
        <dbReference type="ARBA" id="ARBA00012000"/>
    </source>
</evidence>
<dbReference type="CDD" id="cd00056">
    <property type="entry name" value="ENDO3c"/>
    <property type="match status" value="1"/>
</dbReference>